<keyword evidence="2" id="KW-1185">Reference proteome</keyword>
<accession>A0AAV7LNL3</accession>
<reference evidence="1" key="1">
    <citation type="journal article" date="2022" name="bioRxiv">
        <title>Sequencing and chromosome-scale assembly of the giantPleurodeles waltlgenome.</title>
        <authorList>
            <person name="Brown T."/>
            <person name="Elewa A."/>
            <person name="Iarovenko S."/>
            <person name="Subramanian E."/>
            <person name="Araus A.J."/>
            <person name="Petzold A."/>
            <person name="Susuki M."/>
            <person name="Suzuki K.-i.T."/>
            <person name="Hayashi T."/>
            <person name="Toyoda A."/>
            <person name="Oliveira C."/>
            <person name="Osipova E."/>
            <person name="Leigh N.D."/>
            <person name="Simon A."/>
            <person name="Yun M.H."/>
        </authorList>
    </citation>
    <scope>NUCLEOTIDE SEQUENCE</scope>
    <source>
        <strain evidence="1">20211129_DDA</strain>
        <tissue evidence="1">Liver</tissue>
    </source>
</reference>
<gene>
    <name evidence="1" type="ORF">NDU88_006258</name>
</gene>
<dbReference type="EMBL" id="JANPWB010000015">
    <property type="protein sequence ID" value="KAJ1093150.1"/>
    <property type="molecule type" value="Genomic_DNA"/>
</dbReference>
<dbReference type="AlphaFoldDB" id="A0AAV7LNL3"/>
<dbReference type="Proteomes" id="UP001066276">
    <property type="component" value="Chromosome 11"/>
</dbReference>
<proteinExistence type="predicted"/>
<evidence type="ECO:0000313" key="1">
    <source>
        <dbReference type="EMBL" id="KAJ1093150.1"/>
    </source>
</evidence>
<evidence type="ECO:0000313" key="2">
    <source>
        <dbReference type="Proteomes" id="UP001066276"/>
    </source>
</evidence>
<sequence>MQPLRSSLEMFHDNSWVTRDPIVDNCTPFLAKSSLFKVTQRRGRGRKHFALPRFYKVPGTMFMRGGGADYDVTPDGTPGGFQDAELWSVG</sequence>
<name>A0AAV7LNL3_PLEWA</name>
<comment type="caution">
    <text evidence="1">The sequence shown here is derived from an EMBL/GenBank/DDBJ whole genome shotgun (WGS) entry which is preliminary data.</text>
</comment>
<organism evidence="1 2">
    <name type="scientific">Pleurodeles waltl</name>
    <name type="common">Iberian ribbed newt</name>
    <dbReference type="NCBI Taxonomy" id="8319"/>
    <lineage>
        <taxon>Eukaryota</taxon>
        <taxon>Metazoa</taxon>
        <taxon>Chordata</taxon>
        <taxon>Craniata</taxon>
        <taxon>Vertebrata</taxon>
        <taxon>Euteleostomi</taxon>
        <taxon>Amphibia</taxon>
        <taxon>Batrachia</taxon>
        <taxon>Caudata</taxon>
        <taxon>Salamandroidea</taxon>
        <taxon>Salamandridae</taxon>
        <taxon>Pleurodelinae</taxon>
        <taxon>Pleurodeles</taxon>
    </lineage>
</organism>
<protein>
    <submittedName>
        <fullName evidence="1">Uncharacterized protein</fullName>
    </submittedName>
</protein>